<dbReference type="InterPro" id="IPR058776">
    <property type="entry name" value="KhtT-like_N"/>
</dbReference>
<dbReference type="PANTHER" id="PTHR30445:SF8">
    <property type="entry name" value="K(+)_H(+) ANTIPORTER SUBUNIT KHTT"/>
    <property type="match status" value="1"/>
</dbReference>
<evidence type="ECO:0000313" key="3">
    <source>
        <dbReference type="Proteomes" id="UP000246410"/>
    </source>
</evidence>
<dbReference type="InterPro" id="IPR050144">
    <property type="entry name" value="AAE_transporter"/>
</dbReference>
<name>A0A317NZZ1_9NOCA</name>
<proteinExistence type="predicted"/>
<evidence type="ECO:0000313" key="2">
    <source>
        <dbReference type="EMBL" id="PWV80667.1"/>
    </source>
</evidence>
<dbReference type="PROSITE" id="PS51202">
    <property type="entry name" value="RCK_C"/>
    <property type="match status" value="1"/>
</dbReference>
<dbReference type="PANTHER" id="PTHR30445">
    <property type="entry name" value="K(+)_H(+) ANTIPORTER SUBUNIT KHTT"/>
    <property type="match status" value="1"/>
</dbReference>
<dbReference type="Gene3D" id="3.30.70.1450">
    <property type="entry name" value="Regulator of K+ conductance, C-terminal domain"/>
    <property type="match status" value="1"/>
</dbReference>
<gene>
    <name evidence="2" type="ORF">DFR69_1013</name>
</gene>
<dbReference type="Pfam" id="PF02080">
    <property type="entry name" value="TrkA_C"/>
    <property type="match status" value="1"/>
</dbReference>
<dbReference type="RefSeq" id="WP_110035325.1">
    <property type="nucleotide sequence ID" value="NZ_QGTL01000001.1"/>
</dbReference>
<dbReference type="Pfam" id="PF25991">
    <property type="entry name" value="KhtT_N"/>
    <property type="match status" value="1"/>
</dbReference>
<dbReference type="GO" id="GO:0008324">
    <property type="term" value="F:monoatomic cation transmembrane transporter activity"/>
    <property type="evidence" value="ECO:0007669"/>
    <property type="project" value="InterPro"/>
</dbReference>
<comment type="caution">
    <text evidence="2">The sequence shown here is derived from an EMBL/GenBank/DDBJ whole genome shotgun (WGS) entry which is preliminary data.</text>
</comment>
<protein>
    <submittedName>
        <fullName evidence="2">Potassium/proton antiporter regulatory subunit (CPA2 family)</fullName>
    </submittedName>
</protein>
<dbReference type="PIRSF" id="PIRSF005028">
    <property type="entry name" value="KhtT"/>
    <property type="match status" value="1"/>
</dbReference>
<dbReference type="InterPro" id="IPR036721">
    <property type="entry name" value="RCK_C_sf"/>
</dbReference>
<feature type="domain" description="RCK C-terminal" evidence="1">
    <location>
        <begin position="75"/>
        <end position="159"/>
    </location>
</feature>
<dbReference type="AlphaFoldDB" id="A0A317NZZ1"/>
<dbReference type="GO" id="GO:0006813">
    <property type="term" value="P:potassium ion transport"/>
    <property type="evidence" value="ECO:0007669"/>
    <property type="project" value="InterPro"/>
</dbReference>
<dbReference type="SUPFAM" id="SSF116726">
    <property type="entry name" value="TrkA C-terminal domain-like"/>
    <property type="match status" value="1"/>
</dbReference>
<organism evidence="2 3">
    <name type="scientific">Nocardia neocaledoniensis</name>
    <dbReference type="NCBI Taxonomy" id="236511"/>
    <lineage>
        <taxon>Bacteria</taxon>
        <taxon>Bacillati</taxon>
        <taxon>Actinomycetota</taxon>
        <taxon>Actinomycetes</taxon>
        <taxon>Mycobacteriales</taxon>
        <taxon>Nocardiaceae</taxon>
        <taxon>Nocardia</taxon>
    </lineage>
</organism>
<dbReference type="EMBL" id="QGTL01000001">
    <property type="protein sequence ID" value="PWV80667.1"/>
    <property type="molecule type" value="Genomic_DNA"/>
</dbReference>
<evidence type="ECO:0000259" key="1">
    <source>
        <dbReference type="PROSITE" id="PS51202"/>
    </source>
</evidence>
<dbReference type="Proteomes" id="UP000246410">
    <property type="component" value="Unassembled WGS sequence"/>
</dbReference>
<reference evidence="2 3" key="1">
    <citation type="submission" date="2018-05" db="EMBL/GenBank/DDBJ databases">
        <title>Genomic Encyclopedia of Type Strains, Phase IV (KMG-IV): sequencing the most valuable type-strain genomes for metagenomic binning, comparative biology and taxonomic classification.</title>
        <authorList>
            <person name="Goeker M."/>
        </authorList>
    </citation>
    <scope>NUCLEOTIDE SEQUENCE [LARGE SCALE GENOMIC DNA]</scope>
    <source>
        <strain evidence="2 3">DSM 44717</strain>
    </source>
</reference>
<sequence length="160" mass="16875">MNVDVTSLPGIGVRKEFSLTKVDRRIGVVDHKDGGTDLIFTKVGDPDTTVQIPLSSVEARTLAGLLGTPQLVAQLREEHRDLDGVSTRSMPVPANSAYAGRRLGETEMRTRTRASIVAVLRAGQVHASPGPEFEFLGGDMVVVVGTQAGLDAAAVILSDG</sequence>
<accession>A0A317NZZ1</accession>
<keyword evidence="3" id="KW-1185">Reference proteome</keyword>
<dbReference type="InterPro" id="IPR006037">
    <property type="entry name" value="RCK_C"/>
</dbReference>
<dbReference type="InterPro" id="IPR026278">
    <property type="entry name" value="KhtT"/>
</dbReference>